<dbReference type="SMART" id="SM00382">
    <property type="entry name" value="AAA"/>
    <property type="match status" value="1"/>
</dbReference>
<name>A0A934VU30_9BACT</name>
<dbReference type="Pfam" id="PF00005">
    <property type="entry name" value="ABC_tran"/>
    <property type="match status" value="1"/>
</dbReference>
<accession>A0A934VU30</accession>
<evidence type="ECO:0000313" key="8">
    <source>
        <dbReference type="Proteomes" id="UP000617628"/>
    </source>
</evidence>
<dbReference type="InterPro" id="IPR017780">
    <property type="entry name" value="ABC_transptr_urea_ATP-bd_UrtE"/>
</dbReference>
<dbReference type="GO" id="GO:0015807">
    <property type="term" value="P:L-amino acid transport"/>
    <property type="evidence" value="ECO:0007669"/>
    <property type="project" value="TreeGrafter"/>
</dbReference>
<keyword evidence="2" id="KW-0813">Transport</keyword>
<keyword evidence="4 7" id="KW-0067">ATP-binding</keyword>
<comment type="similarity">
    <text evidence="1">Belongs to the ABC transporter superfamily.</text>
</comment>
<dbReference type="InterPro" id="IPR027417">
    <property type="entry name" value="P-loop_NTPase"/>
</dbReference>
<protein>
    <submittedName>
        <fullName evidence="7">Urea ABC transporter ATP-binding subunit UrtE</fullName>
    </submittedName>
</protein>
<dbReference type="EMBL" id="JAENIL010000072">
    <property type="protein sequence ID" value="MBK1880129.1"/>
    <property type="molecule type" value="Genomic_DNA"/>
</dbReference>
<reference evidence="7" key="1">
    <citation type="submission" date="2021-01" db="EMBL/GenBank/DDBJ databases">
        <title>Modified the classification status of verrucomicrobia.</title>
        <authorList>
            <person name="Feng X."/>
        </authorList>
    </citation>
    <scope>NUCLEOTIDE SEQUENCE</scope>
    <source>
        <strain evidence="7">KCTC 13126</strain>
    </source>
</reference>
<feature type="domain" description="ABC transporter" evidence="6">
    <location>
        <begin position="3"/>
        <end position="235"/>
    </location>
</feature>
<proteinExistence type="inferred from homology"/>
<dbReference type="PROSITE" id="PS50893">
    <property type="entry name" value="ABC_TRANSPORTER_2"/>
    <property type="match status" value="1"/>
</dbReference>
<evidence type="ECO:0000313" key="7">
    <source>
        <dbReference type="EMBL" id="MBK1880129.1"/>
    </source>
</evidence>
<dbReference type="SUPFAM" id="SSF52540">
    <property type="entry name" value="P-loop containing nucleoside triphosphate hydrolases"/>
    <property type="match status" value="1"/>
</dbReference>
<evidence type="ECO:0000256" key="3">
    <source>
        <dbReference type="ARBA" id="ARBA00022741"/>
    </source>
</evidence>
<comment type="caution">
    <text evidence="7">The sequence shown here is derived from an EMBL/GenBank/DDBJ whole genome shotgun (WGS) entry which is preliminary data.</text>
</comment>
<gene>
    <name evidence="7" type="primary">urtE</name>
    <name evidence="7" type="ORF">JIN87_24805</name>
</gene>
<keyword evidence="5" id="KW-0029">Amino-acid transport</keyword>
<dbReference type="PANTHER" id="PTHR43820:SF5">
    <property type="entry name" value="HIGH-AFFINITY BRANCHED-CHAIN AMINO ACID TRANSPORT ATP-BINDING PROTEIN"/>
    <property type="match status" value="1"/>
</dbReference>
<evidence type="ECO:0000259" key="6">
    <source>
        <dbReference type="PROSITE" id="PS50893"/>
    </source>
</evidence>
<keyword evidence="3" id="KW-0547">Nucleotide-binding</keyword>
<dbReference type="GO" id="GO:0016887">
    <property type="term" value="F:ATP hydrolysis activity"/>
    <property type="evidence" value="ECO:0007669"/>
    <property type="project" value="InterPro"/>
</dbReference>
<dbReference type="PANTHER" id="PTHR43820">
    <property type="entry name" value="HIGH-AFFINITY BRANCHED-CHAIN AMINO ACID TRANSPORT ATP-BINDING PROTEIN LIVF"/>
    <property type="match status" value="1"/>
</dbReference>
<dbReference type="InterPro" id="IPR052156">
    <property type="entry name" value="BCAA_Transport_ATP-bd_LivF"/>
</dbReference>
<sequence length="235" mass="25675">MLLSVRNVYAGYDESMILKGVSIDVPEKKAVALLGRNGVGKTTLLNTILGLVGTNSGTIEFAGDSIERMPSDRRARMGIGYVPQGRDIFPGLTVWENLNVSLRVAGAKGAEAESRLQSVYELFPVLKDMLKRKGGVLSGGQQQQLAIGRALLLKPKILILDEPTEGIQPSIIDQIEDAIYAIRKKGEMSVILVEQYIDFARNACDSFYILERGSVVQKGDISLLDDDMVAKYLTV</sequence>
<dbReference type="AlphaFoldDB" id="A0A934VU30"/>
<evidence type="ECO:0000256" key="1">
    <source>
        <dbReference type="ARBA" id="ARBA00005417"/>
    </source>
</evidence>
<keyword evidence="8" id="KW-1185">Reference proteome</keyword>
<dbReference type="NCBIfam" id="TIGR03410">
    <property type="entry name" value="urea_trans_UrtE"/>
    <property type="match status" value="1"/>
</dbReference>
<dbReference type="GO" id="GO:0005524">
    <property type="term" value="F:ATP binding"/>
    <property type="evidence" value="ECO:0007669"/>
    <property type="project" value="UniProtKB-KW"/>
</dbReference>
<dbReference type="Gene3D" id="3.40.50.300">
    <property type="entry name" value="P-loop containing nucleotide triphosphate hydrolases"/>
    <property type="match status" value="1"/>
</dbReference>
<dbReference type="CDD" id="cd03224">
    <property type="entry name" value="ABC_TM1139_LivF_branched"/>
    <property type="match status" value="1"/>
</dbReference>
<dbReference type="GO" id="GO:0015658">
    <property type="term" value="F:branched-chain amino acid transmembrane transporter activity"/>
    <property type="evidence" value="ECO:0007669"/>
    <property type="project" value="TreeGrafter"/>
</dbReference>
<dbReference type="InterPro" id="IPR003439">
    <property type="entry name" value="ABC_transporter-like_ATP-bd"/>
</dbReference>
<evidence type="ECO:0000256" key="5">
    <source>
        <dbReference type="ARBA" id="ARBA00022970"/>
    </source>
</evidence>
<evidence type="ECO:0000256" key="2">
    <source>
        <dbReference type="ARBA" id="ARBA00022448"/>
    </source>
</evidence>
<dbReference type="InterPro" id="IPR003593">
    <property type="entry name" value="AAA+_ATPase"/>
</dbReference>
<organism evidence="7 8">
    <name type="scientific">Pelagicoccus mobilis</name>
    <dbReference type="NCBI Taxonomy" id="415221"/>
    <lineage>
        <taxon>Bacteria</taxon>
        <taxon>Pseudomonadati</taxon>
        <taxon>Verrucomicrobiota</taxon>
        <taxon>Opitutia</taxon>
        <taxon>Puniceicoccales</taxon>
        <taxon>Pelagicoccaceae</taxon>
        <taxon>Pelagicoccus</taxon>
    </lineage>
</organism>
<evidence type="ECO:0000256" key="4">
    <source>
        <dbReference type="ARBA" id="ARBA00022840"/>
    </source>
</evidence>
<dbReference type="Proteomes" id="UP000617628">
    <property type="component" value="Unassembled WGS sequence"/>
</dbReference>